<comment type="subcellular location">
    <subcellularLocation>
        <location evidence="1">Cell inner membrane</location>
        <topology evidence="1">Multi-pass membrane protein</topology>
    </subcellularLocation>
    <subcellularLocation>
        <location evidence="11">Cell membrane</location>
        <topology evidence="11">Multi-pass membrane protein</topology>
    </subcellularLocation>
</comment>
<dbReference type="Pfam" id="PF00528">
    <property type="entry name" value="BPD_transp_1"/>
    <property type="match status" value="1"/>
</dbReference>
<name>A0A8B0SH34_9GAMM</name>
<feature type="transmembrane region" description="Helical" evidence="11">
    <location>
        <begin position="229"/>
        <end position="251"/>
    </location>
</feature>
<evidence type="ECO:0000313" key="15">
    <source>
        <dbReference type="Proteomes" id="UP000664466"/>
    </source>
</evidence>
<dbReference type="GO" id="GO:0055085">
    <property type="term" value="P:transmembrane transport"/>
    <property type="evidence" value="ECO:0007669"/>
    <property type="project" value="InterPro"/>
</dbReference>
<evidence type="ECO:0000256" key="1">
    <source>
        <dbReference type="ARBA" id="ARBA00004429"/>
    </source>
</evidence>
<keyword evidence="4" id="KW-1003">Cell membrane</keyword>
<evidence type="ECO:0000256" key="3">
    <source>
        <dbReference type="ARBA" id="ARBA00022448"/>
    </source>
</evidence>
<dbReference type="InterPro" id="IPR000515">
    <property type="entry name" value="MetI-like"/>
</dbReference>
<evidence type="ECO:0000256" key="8">
    <source>
        <dbReference type="ARBA" id="ARBA00023136"/>
    </source>
</evidence>
<dbReference type="Gene3D" id="1.10.3720.10">
    <property type="entry name" value="MetI-like"/>
    <property type="match status" value="1"/>
</dbReference>
<dbReference type="PANTHER" id="PTHR43848:SF5">
    <property type="entry name" value="SPERMIDINE_PUTRESCINE TRANSPORT SYSTEM PERMEASE PROTEIN POTC"/>
    <property type="match status" value="1"/>
</dbReference>
<comment type="function">
    <text evidence="9">Required for the activity of the bacterial periplasmic transport system of putrescine and spermidine.</text>
</comment>
<keyword evidence="8 11" id="KW-0472">Membrane</keyword>
<accession>A0A8B0SH34</accession>
<comment type="similarity">
    <text evidence="2">Belongs to the binding-protein-dependent transport system permease family. CysTW subfamily.</text>
</comment>
<dbReference type="RefSeq" id="WP_207249414.1">
    <property type="nucleotide sequence ID" value="NZ_JAFMPM010000005.1"/>
</dbReference>
<dbReference type="SUPFAM" id="SSF161098">
    <property type="entry name" value="MetI-like"/>
    <property type="match status" value="1"/>
</dbReference>
<sequence>MMKVFKWSFIAAIFAYLYLPIGILVINSFNASKYGYEWKGFTLEWYAKLWENEALTQAFLNSLLIASLAATAATIIGTLMALALHRYRFPLKATASSLLFIVMMSPDIVLAITFLIIFIALGIQLGFWSLLIAHITFCLPFVVITVYAQLKGFDKYLLEAAQDLGASESRIFRLIILPLVFPAIVAGWLLSFTLSLDDVIISSFVTGSSFEILPIRVFSMVKVGVSPEVNVLATLLLAISLLLVTFSTLLLRKKYTHD</sequence>
<keyword evidence="7 11" id="KW-1133">Transmembrane helix</keyword>
<keyword evidence="13" id="KW-0614">Plasmid</keyword>
<dbReference type="InterPro" id="IPR051789">
    <property type="entry name" value="Bact_Polyamine_Transport"/>
</dbReference>
<evidence type="ECO:0000256" key="10">
    <source>
        <dbReference type="ARBA" id="ARBA00039580"/>
    </source>
</evidence>
<feature type="transmembrane region" description="Helical" evidence="11">
    <location>
        <begin position="7"/>
        <end position="29"/>
    </location>
</feature>
<proteinExistence type="inferred from homology"/>
<geneLocation type="plasmid" evidence="13">
    <name>pTfr446</name>
</geneLocation>
<dbReference type="CDD" id="cd06261">
    <property type="entry name" value="TM_PBP2"/>
    <property type="match status" value="1"/>
</dbReference>
<feature type="transmembrane region" description="Helical" evidence="11">
    <location>
        <begin position="171"/>
        <end position="190"/>
    </location>
</feature>
<keyword evidence="5" id="KW-0997">Cell inner membrane</keyword>
<evidence type="ECO:0000256" key="5">
    <source>
        <dbReference type="ARBA" id="ARBA00022519"/>
    </source>
</evidence>
<gene>
    <name evidence="14" type="primary">potC</name>
    <name evidence="14" type="ORF">J1836_017975</name>
    <name evidence="13" type="ORF">J1836_03095</name>
</gene>
<evidence type="ECO:0000256" key="4">
    <source>
        <dbReference type="ARBA" id="ARBA00022475"/>
    </source>
</evidence>
<feature type="transmembrane region" description="Helical" evidence="11">
    <location>
        <begin position="96"/>
        <end position="121"/>
    </location>
</feature>
<evidence type="ECO:0000256" key="7">
    <source>
        <dbReference type="ARBA" id="ARBA00022989"/>
    </source>
</evidence>
<evidence type="ECO:0000256" key="11">
    <source>
        <dbReference type="RuleBase" id="RU363032"/>
    </source>
</evidence>
<feature type="domain" description="ABC transmembrane type-1" evidence="12">
    <location>
        <begin position="59"/>
        <end position="247"/>
    </location>
</feature>
<dbReference type="PROSITE" id="PS50928">
    <property type="entry name" value="ABC_TM1"/>
    <property type="match status" value="1"/>
</dbReference>
<reference evidence="14" key="2">
    <citation type="submission" date="2021-04" db="EMBL/GenBank/DDBJ databases">
        <title>Complete Genome and methylome analysis of Thiothrix fructosivorans ATCC 49748.</title>
        <authorList>
            <person name="Fomenkov A."/>
            <person name="Sun L."/>
            <person name="Vincze T."/>
            <person name="Grabovich M.Y."/>
            <person name="Roberts R.J."/>
        </authorList>
    </citation>
    <scope>NUCLEOTIDE SEQUENCE</scope>
    <source>
        <strain evidence="14">ATCC 49748</strain>
    </source>
</reference>
<dbReference type="Proteomes" id="UP000664466">
    <property type="component" value="Unassembled WGS sequence"/>
</dbReference>
<dbReference type="PANTHER" id="PTHR43848">
    <property type="entry name" value="PUTRESCINE TRANSPORT SYSTEM PERMEASE PROTEIN POTI"/>
    <property type="match status" value="1"/>
</dbReference>
<dbReference type="GO" id="GO:0005886">
    <property type="term" value="C:plasma membrane"/>
    <property type="evidence" value="ECO:0007669"/>
    <property type="project" value="UniProtKB-SubCell"/>
</dbReference>
<evidence type="ECO:0000256" key="2">
    <source>
        <dbReference type="ARBA" id="ARBA00007069"/>
    </source>
</evidence>
<reference evidence="13 15" key="1">
    <citation type="submission" date="2021-03" db="EMBL/GenBank/DDBJ databases">
        <title>Draft genome and methylome analysis of Thiotrix fructosivoruns ATCC 49748.</title>
        <authorList>
            <person name="Fomenkov A."/>
            <person name="Grabovich M.Y."/>
            <person name="Roberts R.J."/>
        </authorList>
    </citation>
    <scope>NUCLEOTIDE SEQUENCE [LARGE SCALE GENOMIC DNA]</scope>
    <source>
        <strain evidence="13 15">ATCC 49748</strain>
        <plasmid evidence="13">pTfr446</plasmid>
    </source>
</reference>
<evidence type="ECO:0000256" key="6">
    <source>
        <dbReference type="ARBA" id="ARBA00022692"/>
    </source>
</evidence>
<evidence type="ECO:0000259" key="12">
    <source>
        <dbReference type="PROSITE" id="PS50928"/>
    </source>
</evidence>
<keyword evidence="6 11" id="KW-0812">Transmembrane</keyword>
<dbReference type="NCBIfam" id="NF007047">
    <property type="entry name" value="PRK09500.1"/>
    <property type="match status" value="1"/>
</dbReference>
<evidence type="ECO:0000313" key="13">
    <source>
        <dbReference type="EMBL" id="MBO0611916.1"/>
    </source>
</evidence>
<keyword evidence="3 11" id="KW-0813">Transport</keyword>
<dbReference type="EMBL" id="CP072748">
    <property type="protein sequence ID" value="QTX10441.1"/>
    <property type="molecule type" value="Genomic_DNA"/>
</dbReference>
<dbReference type="AlphaFoldDB" id="A0A8B0SH34"/>
<dbReference type="InterPro" id="IPR035906">
    <property type="entry name" value="MetI-like_sf"/>
</dbReference>
<organism evidence="14">
    <name type="scientific">Thiothrix fructosivorans</name>
    <dbReference type="NCBI Taxonomy" id="111770"/>
    <lineage>
        <taxon>Bacteria</taxon>
        <taxon>Pseudomonadati</taxon>
        <taxon>Pseudomonadota</taxon>
        <taxon>Gammaproteobacteria</taxon>
        <taxon>Thiotrichales</taxon>
        <taxon>Thiotrichaceae</taxon>
        <taxon>Thiothrix</taxon>
    </lineage>
</organism>
<evidence type="ECO:0000313" key="14">
    <source>
        <dbReference type="EMBL" id="QTX10441.1"/>
    </source>
</evidence>
<feature type="transmembrane region" description="Helical" evidence="11">
    <location>
        <begin position="58"/>
        <end position="84"/>
    </location>
</feature>
<dbReference type="EMBL" id="JAFMPM010000005">
    <property type="protein sequence ID" value="MBO0611916.1"/>
    <property type="molecule type" value="Genomic_DNA"/>
</dbReference>
<evidence type="ECO:0000256" key="9">
    <source>
        <dbReference type="ARBA" id="ARBA00037216"/>
    </source>
</evidence>
<feature type="transmembrane region" description="Helical" evidence="11">
    <location>
        <begin position="127"/>
        <end position="150"/>
    </location>
</feature>
<protein>
    <recommendedName>
        <fullName evidence="10">Spermidine/putrescine transport system permease protein PotC</fullName>
    </recommendedName>
</protein>
<keyword evidence="15" id="KW-1185">Reference proteome</keyword>